<dbReference type="InterPro" id="IPR052759">
    <property type="entry name" value="Metalloprotease_M4"/>
</dbReference>
<dbReference type="RefSeq" id="XP_013959170.1">
    <property type="nucleotide sequence ID" value="XM_014103695.1"/>
</dbReference>
<evidence type="ECO:0000259" key="7">
    <source>
        <dbReference type="SMART" id="SM00973"/>
    </source>
</evidence>
<dbReference type="HOGENOM" id="CLU_383120_0_0_1"/>
<proteinExistence type="inferred from homology"/>
<dbReference type="AlphaFoldDB" id="G9ML81"/>
<dbReference type="Gene3D" id="3.10.170.10">
    <property type="match status" value="1"/>
</dbReference>
<dbReference type="VEuPathDB" id="FungiDB:TRIVIDRAFT_190180"/>
<dbReference type="OrthoDB" id="5332336at2759"/>
<evidence type="ECO:0000256" key="4">
    <source>
        <dbReference type="ARBA" id="ARBA00022801"/>
    </source>
</evidence>
<dbReference type="SMART" id="SM00973">
    <property type="entry name" value="Sec63"/>
    <property type="match status" value="1"/>
</dbReference>
<feature type="domain" description="SEC63" evidence="7">
    <location>
        <begin position="405"/>
        <end position="722"/>
    </location>
</feature>
<evidence type="ECO:0000256" key="5">
    <source>
        <dbReference type="ARBA" id="ARBA00022833"/>
    </source>
</evidence>
<organism evidence="8 9">
    <name type="scientific">Hypocrea virens (strain Gv29-8 / FGSC 10586)</name>
    <name type="common">Gliocladium virens</name>
    <name type="synonym">Trichoderma virens</name>
    <dbReference type="NCBI Taxonomy" id="413071"/>
    <lineage>
        <taxon>Eukaryota</taxon>
        <taxon>Fungi</taxon>
        <taxon>Dikarya</taxon>
        <taxon>Ascomycota</taxon>
        <taxon>Pezizomycotina</taxon>
        <taxon>Sordariomycetes</taxon>
        <taxon>Hypocreomycetidae</taxon>
        <taxon>Hypocreales</taxon>
        <taxon>Hypocreaceae</taxon>
        <taxon>Trichoderma</taxon>
    </lineage>
</organism>
<dbReference type="SUPFAM" id="SSF158702">
    <property type="entry name" value="Sec63 N-terminal domain-like"/>
    <property type="match status" value="1"/>
</dbReference>
<dbReference type="InterPro" id="IPR013856">
    <property type="entry name" value="Peptidase_M4_domain"/>
</dbReference>
<keyword evidence="2" id="KW-0645">Protease</keyword>
<comment type="caution">
    <text evidence="8">The sequence shown here is derived from an EMBL/GenBank/DDBJ whole genome shotgun (WGS) entry which is preliminary data.</text>
</comment>
<keyword evidence="9" id="KW-1185">Reference proteome</keyword>
<protein>
    <recommendedName>
        <fullName evidence="7">SEC63 domain-containing protein</fullName>
    </recommendedName>
</protein>
<dbReference type="GO" id="GO:0006508">
    <property type="term" value="P:proteolysis"/>
    <property type="evidence" value="ECO:0007669"/>
    <property type="project" value="UniProtKB-KW"/>
</dbReference>
<accession>G9ML81</accession>
<name>G9ML81_HYPVG</name>
<dbReference type="GO" id="GO:0004222">
    <property type="term" value="F:metalloendopeptidase activity"/>
    <property type="evidence" value="ECO:0007669"/>
    <property type="project" value="InterPro"/>
</dbReference>
<evidence type="ECO:0000313" key="8">
    <source>
        <dbReference type="EMBL" id="EHK24974.1"/>
    </source>
</evidence>
<dbReference type="PANTHER" id="PTHR43579">
    <property type="match status" value="1"/>
</dbReference>
<dbReference type="InterPro" id="IPR004179">
    <property type="entry name" value="Sec63-dom"/>
</dbReference>
<dbReference type="Pfam" id="PF02889">
    <property type="entry name" value="Sec63"/>
    <property type="match status" value="1"/>
</dbReference>
<evidence type="ECO:0000256" key="2">
    <source>
        <dbReference type="ARBA" id="ARBA00022670"/>
    </source>
</evidence>
<dbReference type="InterPro" id="IPR027268">
    <property type="entry name" value="Peptidase_M4/M1_CTD_sf"/>
</dbReference>
<keyword evidence="6" id="KW-0482">Metalloprotease</keyword>
<dbReference type="PANTHER" id="PTHR43579:SF1">
    <property type="entry name" value="NEUTRAL METALLOPROTEINASE"/>
    <property type="match status" value="1"/>
</dbReference>
<keyword evidence="3" id="KW-0479">Metal-binding</keyword>
<sequence>MPYRCYIVPPHLLKAISESSHNSDSIRRAALAALGSHQAFAAKRKNHIEQVIQSRRSSRAQQASPFVPTHVLRHVSHSEHVTQEVRANAAKTLEHDLALTAETQLAADVGKPPKEAPRRSIYDAGHTTSERRLPGKLVRAEGDKETNDKAVNEAYDNVGTVLDFYKDTFKWNSIDNMNMDVMSSVHFGEQYENAFWDSEERQMVFGDGGEFLSNFAGCVDVIGHELTHAVTEHTSAFSYQGQPGALNEHISDVFGIMIKQKVQDEKAEDADWLIGEDCILPGVKGVALRNMKAPGTAYDDPRFGKDPQVGNMKDYVEMYEDNGGVHIYSGIPNKAFYLAAKAFGGYSWEKAGQIWWQTLRSGKLSENSTFLQFADATVNIAKKEFDDDVAKTVRKAWDDVGIRLRYQLSLPTLRSLSAIDKAPDRRKVLQTACLAAEFRSFPISQAEKNLFREINDHTGIPYPITGPATEPWHKVFLLIQIDLLRGGWPNKISANGRKELMRESARIYTVMDRVLRCLADILGEREDGRGVTVTLDVLRSVNAKVWEGTEMELLQVEGIGAAKMKRLTDANIKTIKQLAGLEFYHIERLLSRNPPFGHQMLNQLSGFPLLHMQVSVISNYTPAQNGNQDASMPVFRQSWVTRVVLGYSNDTLPTWCKRSPWATLVIEGDDGRLLWFWRGNVKRMESTKVMFVRLDAKKGESIKATLACEGIVGTLVRFTLTV</sequence>
<evidence type="ECO:0000256" key="1">
    <source>
        <dbReference type="ARBA" id="ARBA00009388"/>
    </source>
</evidence>
<evidence type="ECO:0000256" key="6">
    <source>
        <dbReference type="ARBA" id="ARBA00023049"/>
    </source>
</evidence>
<keyword evidence="4" id="KW-0378">Hydrolase</keyword>
<keyword evidence="5" id="KW-0862">Zinc</keyword>
<dbReference type="OMA" id="GFPLLHM"/>
<dbReference type="Proteomes" id="UP000007115">
    <property type="component" value="Unassembled WGS sequence"/>
</dbReference>
<evidence type="ECO:0000313" key="9">
    <source>
        <dbReference type="Proteomes" id="UP000007115"/>
    </source>
</evidence>
<dbReference type="Gene3D" id="1.10.3380.10">
    <property type="entry name" value="Sec63 N-terminal domain-like domain"/>
    <property type="match status" value="1"/>
</dbReference>
<dbReference type="InterPro" id="IPR023612">
    <property type="entry name" value="Peptidase_M4"/>
</dbReference>
<gene>
    <name evidence="8" type="ORF">TRIVIDRAFT_190180</name>
</gene>
<dbReference type="Pfam" id="PF02868">
    <property type="entry name" value="Peptidase_M4_C"/>
    <property type="match status" value="1"/>
</dbReference>
<dbReference type="SUPFAM" id="SSF55486">
    <property type="entry name" value="Metalloproteases ('zincins'), catalytic domain"/>
    <property type="match status" value="1"/>
</dbReference>
<dbReference type="InterPro" id="IPR001570">
    <property type="entry name" value="Peptidase_M4_C_domain"/>
</dbReference>
<dbReference type="eggNOG" id="KOG0952">
    <property type="taxonomic scope" value="Eukaryota"/>
</dbReference>
<dbReference type="GO" id="GO:0046872">
    <property type="term" value="F:metal ion binding"/>
    <property type="evidence" value="ECO:0007669"/>
    <property type="project" value="UniProtKB-KW"/>
</dbReference>
<reference evidence="8 9" key="1">
    <citation type="journal article" date="2011" name="Genome Biol.">
        <title>Comparative genome sequence analysis underscores mycoparasitism as the ancestral life style of Trichoderma.</title>
        <authorList>
            <person name="Kubicek C.P."/>
            <person name="Herrera-Estrella A."/>
            <person name="Seidl-Seiboth V."/>
            <person name="Martinez D.A."/>
            <person name="Druzhinina I.S."/>
            <person name="Thon M."/>
            <person name="Zeilinger S."/>
            <person name="Casas-Flores S."/>
            <person name="Horwitz B.A."/>
            <person name="Mukherjee P.K."/>
            <person name="Mukherjee M."/>
            <person name="Kredics L."/>
            <person name="Alcaraz L.D."/>
            <person name="Aerts A."/>
            <person name="Antal Z."/>
            <person name="Atanasova L."/>
            <person name="Cervantes-Badillo M.G."/>
            <person name="Challacombe J."/>
            <person name="Chertkov O."/>
            <person name="McCluskey K."/>
            <person name="Coulpier F."/>
            <person name="Deshpande N."/>
            <person name="von Doehren H."/>
            <person name="Ebbole D.J."/>
            <person name="Esquivel-Naranjo E.U."/>
            <person name="Fekete E."/>
            <person name="Flipphi M."/>
            <person name="Glaser F."/>
            <person name="Gomez-Rodriguez E.Y."/>
            <person name="Gruber S."/>
            <person name="Han C."/>
            <person name="Henrissat B."/>
            <person name="Hermosa R."/>
            <person name="Hernandez-Onate M."/>
            <person name="Karaffa L."/>
            <person name="Kosti I."/>
            <person name="Le Crom S."/>
            <person name="Lindquist E."/>
            <person name="Lucas S."/>
            <person name="Luebeck M."/>
            <person name="Luebeck P.S."/>
            <person name="Margeot A."/>
            <person name="Metz B."/>
            <person name="Misra M."/>
            <person name="Nevalainen H."/>
            <person name="Omann M."/>
            <person name="Packer N."/>
            <person name="Perrone G."/>
            <person name="Uresti-Rivera E.E."/>
            <person name="Salamov A."/>
            <person name="Schmoll M."/>
            <person name="Seiboth B."/>
            <person name="Shapiro H."/>
            <person name="Sukno S."/>
            <person name="Tamayo-Ramos J.A."/>
            <person name="Tisch D."/>
            <person name="Wiest A."/>
            <person name="Wilkinson H.H."/>
            <person name="Zhang M."/>
            <person name="Coutinho P.M."/>
            <person name="Kenerley C.M."/>
            <person name="Monte E."/>
            <person name="Baker S.E."/>
            <person name="Grigoriev I.V."/>
        </authorList>
    </citation>
    <scope>NUCLEOTIDE SEQUENCE [LARGE SCALE GENOMIC DNA]</scope>
    <source>
        <strain evidence="9">Gv29-8 / FGSC 10586</strain>
    </source>
</reference>
<evidence type="ECO:0000256" key="3">
    <source>
        <dbReference type="ARBA" id="ARBA00022723"/>
    </source>
</evidence>
<dbReference type="Pfam" id="PF01447">
    <property type="entry name" value="Peptidase_M4"/>
    <property type="match status" value="1"/>
</dbReference>
<dbReference type="InParanoid" id="G9ML81"/>
<dbReference type="Gene3D" id="1.10.390.10">
    <property type="entry name" value="Neutral Protease Domain 2"/>
    <property type="match status" value="1"/>
</dbReference>
<dbReference type="GeneID" id="25789443"/>
<dbReference type="EMBL" id="ABDF02000004">
    <property type="protein sequence ID" value="EHK24974.1"/>
    <property type="molecule type" value="Genomic_DNA"/>
</dbReference>
<dbReference type="MEROPS" id="M04.025"/>
<dbReference type="PRINTS" id="PR00730">
    <property type="entry name" value="THERMOLYSIN"/>
</dbReference>
<comment type="similarity">
    <text evidence="1">Belongs to the peptidase M4 family.</text>
</comment>
<dbReference type="STRING" id="413071.G9ML81"/>
<dbReference type="CDD" id="cd09597">
    <property type="entry name" value="M4_TLP"/>
    <property type="match status" value="1"/>
</dbReference>